<proteinExistence type="predicted"/>
<dbReference type="AlphaFoldDB" id="A0A9W6Y7F9"/>
<keyword evidence="1" id="KW-0175">Coiled coil</keyword>
<accession>A0A9W6Y7F9</accession>
<organism evidence="2 3">
    <name type="scientific">Phytophthora fragariaefolia</name>
    <dbReference type="NCBI Taxonomy" id="1490495"/>
    <lineage>
        <taxon>Eukaryota</taxon>
        <taxon>Sar</taxon>
        <taxon>Stramenopiles</taxon>
        <taxon>Oomycota</taxon>
        <taxon>Peronosporomycetes</taxon>
        <taxon>Peronosporales</taxon>
        <taxon>Peronosporaceae</taxon>
        <taxon>Phytophthora</taxon>
    </lineage>
</organism>
<dbReference type="Proteomes" id="UP001165121">
    <property type="component" value="Unassembled WGS sequence"/>
</dbReference>
<reference evidence="2" key="1">
    <citation type="submission" date="2023-04" db="EMBL/GenBank/DDBJ databases">
        <title>Phytophthora fragariaefolia NBRC 109709.</title>
        <authorList>
            <person name="Ichikawa N."/>
            <person name="Sato H."/>
            <person name="Tonouchi N."/>
        </authorList>
    </citation>
    <scope>NUCLEOTIDE SEQUENCE</scope>
    <source>
        <strain evidence="2">NBRC 109709</strain>
    </source>
</reference>
<evidence type="ECO:0000256" key="1">
    <source>
        <dbReference type="SAM" id="Coils"/>
    </source>
</evidence>
<sequence length="167" mass="18157">MPSSVGSSASIDDLPGEVVASDCSVCALGTKTPSVPPPLDIELPSVDDPQAFKATILVDAHGLEHEAATLRAQFELAAAYNADLAAHASVLYDRNRALLRRARESFELGTRTVNRLHEQVEALERENTRLEAEAARLHDRAGRADSLKTLCRVQEQAATEHIHQLQD</sequence>
<protein>
    <submittedName>
        <fullName evidence="2">Unnamed protein product</fullName>
    </submittedName>
</protein>
<keyword evidence="3" id="KW-1185">Reference proteome</keyword>
<dbReference type="EMBL" id="BSXT01003653">
    <property type="protein sequence ID" value="GMF55093.1"/>
    <property type="molecule type" value="Genomic_DNA"/>
</dbReference>
<name>A0A9W6Y7F9_9STRA</name>
<comment type="caution">
    <text evidence="2">The sequence shown here is derived from an EMBL/GenBank/DDBJ whole genome shotgun (WGS) entry which is preliminary data.</text>
</comment>
<evidence type="ECO:0000313" key="2">
    <source>
        <dbReference type="EMBL" id="GMF55093.1"/>
    </source>
</evidence>
<evidence type="ECO:0000313" key="3">
    <source>
        <dbReference type="Proteomes" id="UP001165121"/>
    </source>
</evidence>
<gene>
    <name evidence="2" type="ORF">Pfra01_002311500</name>
</gene>
<feature type="coiled-coil region" evidence="1">
    <location>
        <begin position="106"/>
        <end position="140"/>
    </location>
</feature>